<comment type="caution">
    <text evidence="2">The sequence shown here is derived from an EMBL/GenBank/DDBJ whole genome shotgun (WGS) entry which is preliminary data.</text>
</comment>
<feature type="signal peptide" evidence="1">
    <location>
        <begin position="1"/>
        <end position="27"/>
    </location>
</feature>
<keyword evidence="1" id="KW-0732">Signal</keyword>
<reference evidence="2 3" key="1">
    <citation type="submission" date="2021-01" db="EMBL/GenBank/DDBJ databases">
        <title>Whole genome shotgun sequence of Verrucosispora gifhornensis NBRC 16317.</title>
        <authorList>
            <person name="Komaki H."/>
            <person name="Tamura T."/>
        </authorList>
    </citation>
    <scope>NUCLEOTIDE SEQUENCE [LARGE SCALE GENOMIC DNA]</scope>
    <source>
        <strain evidence="2 3">NBRC 16317</strain>
    </source>
</reference>
<evidence type="ECO:0000313" key="3">
    <source>
        <dbReference type="Proteomes" id="UP000647860"/>
    </source>
</evidence>
<evidence type="ECO:0008006" key="4">
    <source>
        <dbReference type="Google" id="ProtNLM"/>
    </source>
</evidence>
<protein>
    <recommendedName>
        <fullName evidence="4">Peptidase inhibitor family I36</fullName>
    </recommendedName>
</protein>
<feature type="chain" id="PRO_5046063228" description="Peptidase inhibitor family I36" evidence="1">
    <location>
        <begin position="28"/>
        <end position="137"/>
    </location>
</feature>
<evidence type="ECO:0000256" key="1">
    <source>
        <dbReference type="SAM" id="SignalP"/>
    </source>
</evidence>
<accession>A0ABQ4IE74</accession>
<dbReference type="RefSeq" id="WP_239088969.1">
    <property type="nucleotide sequence ID" value="NZ_BAAAGZ010000040.1"/>
</dbReference>
<gene>
    <name evidence="2" type="ORF">Vgi01_28800</name>
</gene>
<evidence type="ECO:0000313" key="2">
    <source>
        <dbReference type="EMBL" id="GIJ16196.1"/>
    </source>
</evidence>
<keyword evidence="3" id="KW-1185">Reference proteome</keyword>
<name>A0ABQ4IE74_9ACTN</name>
<dbReference type="Proteomes" id="UP000647860">
    <property type="component" value="Unassembled WGS sequence"/>
</dbReference>
<organism evidence="2 3">
    <name type="scientific">Micromonospora gifhornensis</name>
    <dbReference type="NCBI Taxonomy" id="84594"/>
    <lineage>
        <taxon>Bacteria</taxon>
        <taxon>Bacillati</taxon>
        <taxon>Actinomycetota</taxon>
        <taxon>Actinomycetes</taxon>
        <taxon>Micromonosporales</taxon>
        <taxon>Micromonosporaceae</taxon>
        <taxon>Micromonospora</taxon>
    </lineage>
</organism>
<dbReference type="EMBL" id="BOPA01000019">
    <property type="protein sequence ID" value="GIJ16196.1"/>
    <property type="molecule type" value="Genomic_DNA"/>
</dbReference>
<sequence>MLKTMLKSLAVAAAVAGVLAAAPPASAAPASPASAATAQTSAGMWPAGNCPQGVFCLWPEWNEWMTPALTTNTDWSGEMPGYLFYNNTSRNVDITFRWQHDSPWGPFTICLTPGNGQDTYWPGIVTNVKVHTQPCVW</sequence>
<proteinExistence type="predicted"/>